<protein>
    <submittedName>
        <fullName evidence="2">Uncharacterized protein</fullName>
    </submittedName>
</protein>
<keyword evidence="3" id="KW-1185">Reference proteome</keyword>
<dbReference type="RefSeq" id="WP_160560757.1">
    <property type="nucleotide sequence ID" value="NZ_QZDT01000023.1"/>
</dbReference>
<organism evidence="2 3">
    <name type="scientific">Parablautia muri</name>
    <dbReference type="NCBI Taxonomy" id="2320879"/>
    <lineage>
        <taxon>Bacteria</taxon>
        <taxon>Bacillati</taxon>
        <taxon>Bacillota</taxon>
        <taxon>Clostridia</taxon>
        <taxon>Lachnospirales</taxon>
        <taxon>Lachnospiraceae</taxon>
        <taxon>Parablautia</taxon>
    </lineage>
</organism>
<evidence type="ECO:0000256" key="1">
    <source>
        <dbReference type="SAM" id="Phobius"/>
    </source>
</evidence>
<dbReference type="Proteomes" id="UP001154420">
    <property type="component" value="Unassembled WGS sequence"/>
</dbReference>
<name>A0A9X5BGX1_9FIRM</name>
<accession>A0A9X5BGX1</accession>
<evidence type="ECO:0000313" key="2">
    <source>
        <dbReference type="EMBL" id="NBJ93695.1"/>
    </source>
</evidence>
<feature type="transmembrane region" description="Helical" evidence="1">
    <location>
        <begin position="60"/>
        <end position="79"/>
    </location>
</feature>
<sequence>MTGVVIVSFYWILLLIMEKMISFEVNHAFANFMPLRLSGSKDFYTHNEIYRLAGKSFDAMVWYPAVAVILSKLCFLSDYTSS</sequence>
<dbReference type="EMBL" id="QZDT01000023">
    <property type="protein sequence ID" value="NBJ93695.1"/>
    <property type="molecule type" value="Genomic_DNA"/>
</dbReference>
<gene>
    <name evidence="2" type="ORF">D5281_14115</name>
</gene>
<keyword evidence="1" id="KW-1133">Transmembrane helix</keyword>
<comment type="caution">
    <text evidence="2">The sequence shown here is derived from an EMBL/GenBank/DDBJ whole genome shotgun (WGS) entry which is preliminary data.</text>
</comment>
<dbReference type="AlphaFoldDB" id="A0A9X5BGX1"/>
<keyword evidence="1" id="KW-0812">Transmembrane</keyword>
<reference evidence="2" key="1">
    <citation type="submission" date="2018-09" db="EMBL/GenBank/DDBJ databases">
        <title>Murine metabolic-syndrome-specific gut microbial biobank.</title>
        <authorList>
            <person name="Liu C."/>
        </authorList>
    </citation>
    <scope>NUCLEOTIDE SEQUENCE</scope>
    <source>
        <strain evidence="2">D42-62</strain>
    </source>
</reference>
<dbReference type="OrthoDB" id="1701811at2"/>
<evidence type="ECO:0000313" key="3">
    <source>
        <dbReference type="Proteomes" id="UP001154420"/>
    </source>
</evidence>
<proteinExistence type="predicted"/>
<keyword evidence="1" id="KW-0472">Membrane</keyword>